<organism evidence="1 2">
    <name type="scientific">Galbibacter orientalis DSM 19592</name>
    <dbReference type="NCBI Taxonomy" id="926559"/>
    <lineage>
        <taxon>Bacteria</taxon>
        <taxon>Pseudomonadati</taxon>
        <taxon>Bacteroidota</taxon>
        <taxon>Flavobacteriia</taxon>
        <taxon>Flavobacteriales</taxon>
        <taxon>Flavobacteriaceae</taxon>
        <taxon>Galbibacter</taxon>
    </lineage>
</organism>
<dbReference type="EMBL" id="JH651379">
    <property type="protein sequence ID" value="EIJ40660.1"/>
    <property type="molecule type" value="Genomic_DNA"/>
</dbReference>
<dbReference type="STRING" id="926559.JoomaDRAFT_3727"/>
<sequence length="68" mass="8166">MMVYVFKTSVTTQRLVNQLTPNINKICKNAKWNFDLEDCDNIFRMETIQPKDENLIPKIISFSYNFRF</sequence>
<proteinExistence type="predicted"/>
<dbReference type="AlphaFoldDB" id="I3CAL7"/>
<dbReference type="Proteomes" id="UP000004690">
    <property type="component" value="Unassembled WGS sequence"/>
</dbReference>
<dbReference type="HOGENOM" id="CLU_134973_7_1_10"/>
<protein>
    <submittedName>
        <fullName evidence="1">Uncharacterized protein</fullName>
    </submittedName>
</protein>
<gene>
    <name evidence="1" type="ORF">JoomaDRAFT_3727</name>
</gene>
<name>I3CAL7_9FLAO</name>
<evidence type="ECO:0000313" key="2">
    <source>
        <dbReference type="Proteomes" id="UP000004690"/>
    </source>
</evidence>
<reference evidence="1 2" key="1">
    <citation type="submission" date="2012-02" db="EMBL/GenBank/DDBJ databases">
        <title>Improved High-Quality Draft genome of Joostella marina DSM 19592.</title>
        <authorList>
            <consortium name="US DOE Joint Genome Institute (JGI-PGF)"/>
            <person name="Lucas S."/>
            <person name="Copeland A."/>
            <person name="Lapidus A."/>
            <person name="Bruce D."/>
            <person name="Goodwin L."/>
            <person name="Pitluck S."/>
            <person name="Peters L."/>
            <person name="Chertkov O."/>
            <person name="Ovchinnikova G."/>
            <person name="Kyrpides N."/>
            <person name="Mavromatis K."/>
            <person name="Detter J.C."/>
            <person name="Han C."/>
            <person name="Land M."/>
            <person name="Hauser L."/>
            <person name="Markowitz V."/>
            <person name="Cheng J.-F."/>
            <person name="Hugenholtz P."/>
            <person name="Woyke T."/>
            <person name="Wu D."/>
            <person name="Tindall B."/>
            <person name="Brambilla E."/>
            <person name="Klenk H.-P."/>
            <person name="Eisen J.A."/>
        </authorList>
    </citation>
    <scope>NUCLEOTIDE SEQUENCE [LARGE SCALE GENOMIC DNA]</scope>
    <source>
        <strain evidence="1 2">DSM 19592</strain>
    </source>
</reference>
<accession>I3CAL7</accession>
<keyword evidence="2" id="KW-1185">Reference proteome</keyword>
<evidence type="ECO:0000313" key="1">
    <source>
        <dbReference type="EMBL" id="EIJ40660.1"/>
    </source>
</evidence>